<evidence type="ECO:0000256" key="1">
    <source>
        <dbReference type="SAM" id="MobiDB-lite"/>
    </source>
</evidence>
<name>A0A7K1FFX7_9ACTN</name>
<keyword evidence="4" id="KW-0269">Exonuclease</keyword>
<feature type="domain" description="Endonuclease/exonuclease/phosphatase" evidence="3">
    <location>
        <begin position="153"/>
        <end position="361"/>
    </location>
</feature>
<evidence type="ECO:0000313" key="4">
    <source>
        <dbReference type="EMBL" id="MTD13012.1"/>
    </source>
</evidence>
<dbReference type="GO" id="GO:0004527">
    <property type="term" value="F:exonuclease activity"/>
    <property type="evidence" value="ECO:0007669"/>
    <property type="project" value="UniProtKB-KW"/>
</dbReference>
<evidence type="ECO:0000313" key="5">
    <source>
        <dbReference type="Proteomes" id="UP000460221"/>
    </source>
</evidence>
<dbReference type="Proteomes" id="UP000460221">
    <property type="component" value="Unassembled WGS sequence"/>
</dbReference>
<feature type="transmembrane region" description="Helical" evidence="2">
    <location>
        <begin position="113"/>
        <end position="135"/>
    </location>
</feature>
<keyword evidence="2" id="KW-0812">Transmembrane</keyword>
<dbReference type="GO" id="GO:0004519">
    <property type="term" value="F:endonuclease activity"/>
    <property type="evidence" value="ECO:0007669"/>
    <property type="project" value="UniProtKB-KW"/>
</dbReference>
<evidence type="ECO:0000256" key="2">
    <source>
        <dbReference type="SAM" id="Phobius"/>
    </source>
</evidence>
<sequence>MIPARPAGHHTGRCPIPTPGSPGVGHAGRMTGTAHGETAAPRTSRRWRRWAWLPVGAGLLAAVLTVDPDAVGLAGTPGYLHAVSFRGLTALGLLGAAVVGAATLLLPRTGRPWIRLVSTGTLLALALVQGGIVLARGWSAAPDTTTAADLTVVSFNTLHSATTAEQISGLVVAAGADVVALPETPAVTARRAAELLAAQGLRYQVFHGSDGTGPTQTTSLLVAEGLGGYRQVAAPYMMLGAVRVEPVSGDGPVLAAVHPPAPVAAVGYGTWQHYGGIALDQCRNTGNAVVAGDFNTTVDHPAFADLGHCVDAATAAGRGAEGTWPSSLPSALATPIDHVFYTGEQWRVLGTHTERIGGSDHRALVVRLALR</sequence>
<keyword evidence="2" id="KW-1133">Transmembrane helix</keyword>
<gene>
    <name evidence="4" type="ORF">GIS00_03505</name>
</gene>
<dbReference type="Gene3D" id="3.60.10.10">
    <property type="entry name" value="Endonuclease/exonuclease/phosphatase"/>
    <property type="match status" value="1"/>
</dbReference>
<feature type="transmembrane region" description="Helical" evidence="2">
    <location>
        <begin position="86"/>
        <end position="106"/>
    </location>
</feature>
<dbReference type="SUPFAM" id="SSF56219">
    <property type="entry name" value="DNase I-like"/>
    <property type="match status" value="1"/>
</dbReference>
<dbReference type="AlphaFoldDB" id="A0A7K1FFX7"/>
<keyword evidence="4" id="KW-0255">Endonuclease</keyword>
<evidence type="ECO:0000259" key="3">
    <source>
        <dbReference type="Pfam" id="PF03372"/>
    </source>
</evidence>
<dbReference type="InterPro" id="IPR036691">
    <property type="entry name" value="Endo/exonu/phosph_ase_sf"/>
</dbReference>
<protein>
    <submittedName>
        <fullName evidence="4">Endonuclease/exonuclease/phosphatase family protein</fullName>
    </submittedName>
</protein>
<keyword evidence="2" id="KW-0472">Membrane</keyword>
<dbReference type="EMBL" id="WLYK01000001">
    <property type="protein sequence ID" value="MTD13012.1"/>
    <property type="molecule type" value="Genomic_DNA"/>
</dbReference>
<keyword evidence="4" id="KW-0378">Hydrolase</keyword>
<reference evidence="4 5" key="1">
    <citation type="submission" date="2019-11" db="EMBL/GenBank/DDBJ databases">
        <authorList>
            <person name="Jiang L.-Q."/>
        </authorList>
    </citation>
    <scope>NUCLEOTIDE SEQUENCE [LARGE SCALE GENOMIC DNA]</scope>
    <source>
        <strain evidence="4 5">YIM 132087</strain>
    </source>
</reference>
<keyword evidence="4" id="KW-0540">Nuclease</keyword>
<proteinExistence type="predicted"/>
<accession>A0A7K1FFX7</accession>
<comment type="caution">
    <text evidence="4">The sequence shown here is derived from an EMBL/GenBank/DDBJ whole genome shotgun (WGS) entry which is preliminary data.</text>
</comment>
<keyword evidence="5" id="KW-1185">Reference proteome</keyword>
<organism evidence="4 5">
    <name type="scientific">Nakamurella alba</name>
    <dbReference type="NCBI Taxonomy" id="2665158"/>
    <lineage>
        <taxon>Bacteria</taxon>
        <taxon>Bacillati</taxon>
        <taxon>Actinomycetota</taxon>
        <taxon>Actinomycetes</taxon>
        <taxon>Nakamurellales</taxon>
        <taxon>Nakamurellaceae</taxon>
        <taxon>Nakamurella</taxon>
    </lineage>
</organism>
<feature type="region of interest" description="Disordered" evidence="1">
    <location>
        <begin position="1"/>
        <end position="41"/>
    </location>
</feature>
<feature type="transmembrane region" description="Helical" evidence="2">
    <location>
        <begin position="50"/>
        <end position="66"/>
    </location>
</feature>
<dbReference type="Pfam" id="PF03372">
    <property type="entry name" value="Exo_endo_phos"/>
    <property type="match status" value="1"/>
</dbReference>
<dbReference type="InterPro" id="IPR005135">
    <property type="entry name" value="Endo/exonuclease/phosphatase"/>
</dbReference>